<evidence type="ECO:0000256" key="10">
    <source>
        <dbReference type="SAM" id="MobiDB-lite"/>
    </source>
</evidence>
<feature type="compositionally biased region" description="Pro residues" evidence="10">
    <location>
        <begin position="387"/>
        <end position="396"/>
    </location>
</feature>
<dbReference type="SUPFAM" id="SSF109604">
    <property type="entry name" value="HD-domain/PDEase-like"/>
    <property type="match status" value="1"/>
</dbReference>
<evidence type="ECO:0000313" key="12">
    <source>
        <dbReference type="Proteomes" id="UP000037460"/>
    </source>
</evidence>
<evidence type="ECO:0000256" key="3">
    <source>
        <dbReference type="ARBA" id="ARBA00005286"/>
    </source>
</evidence>
<dbReference type="EC" id="1.13.99.1" evidence="4"/>
<keyword evidence="7" id="KW-0560">Oxidoreductase</keyword>
<accession>A0A0M0K5H8</accession>
<dbReference type="Pfam" id="PF05153">
    <property type="entry name" value="MIOX"/>
    <property type="match status" value="1"/>
</dbReference>
<dbReference type="Gene3D" id="1.10.3210.10">
    <property type="entry name" value="Hypothetical protein af1432"/>
    <property type="match status" value="1"/>
</dbReference>
<evidence type="ECO:0000256" key="9">
    <source>
        <dbReference type="PIRSR" id="PIRSR607828-2"/>
    </source>
</evidence>
<dbReference type="EMBL" id="JWZX01001466">
    <property type="protein sequence ID" value="KOO33638.1"/>
    <property type="molecule type" value="Genomic_DNA"/>
</dbReference>
<feature type="binding site" evidence="9">
    <location>
        <position position="90"/>
    </location>
    <ligand>
        <name>Fe cation</name>
        <dbReference type="ChEBI" id="CHEBI:24875"/>
        <label>1</label>
    </ligand>
</feature>
<evidence type="ECO:0000256" key="2">
    <source>
        <dbReference type="ARBA" id="ARBA00005167"/>
    </source>
</evidence>
<dbReference type="GO" id="GO:0050113">
    <property type="term" value="F:inositol oxygenase activity"/>
    <property type="evidence" value="ECO:0007669"/>
    <property type="project" value="UniProtKB-EC"/>
</dbReference>
<dbReference type="AlphaFoldDB" id="A0A0M0K5H8"/>
<reference evidence="12" key="1">
    <citation type="journal article" date="2015" name="PLoS Genet.">
        <title>Genome Sequence and Transcriptome Analyses of Chrysochromulina tobin: Metabolic Tools for Enhanced Algal Fitness in the Prominent Order Prymnesiales (Haptophyceae).</title>
        <authorList>
            <person name="Hovde B.T."/>
            <person name="Deodato C.R."/>
            <person name="Hunsperger H.M."/>
            <person name="Ryken S.A."/>
            <person name="Yost W."/>
            <person name="Jha R.K."/>
            <person name="Patterson J."/>
            <person name="Monnat R.J. Jr."/>
            <person name="Barlow S.B."/>
            <person name="Starkenburg S.R."/>
            <person name="Cattolico R.A."/>
        </authorList>
    </citation>
    <scope>NUCLEOTIDE SEQUENCE</scope>
    <source>
        <strain evidence="12">CCMP291</strain>
    </source>
</reference>
<evidence type="ECO:0000256" key="8">
    <source>
        <dbReference type="ARBA" id="ARBA00023004"/>
    </source>
</evidence>
<evidence type="ECO:0000256" key="5">
    <source>
        <dbReference type="ARBA" id="ARBA00022490"/>
    </source>
</evidence>
<comment type="similarity">
    <text evidence="3">Belongs to the myo-inositol oxygenase family.</text>
</comment>
<feature type="compositionally biased region" description="Low complexity" evidence="10">
    <location>
        <begin position="339"/>
        <end position="358"/>
    </location>
</feature>
<sequence>MHHPALVKTLNNAIYLKPNGSRFETNEWGAHVEDVYRVHNKQTLESRRGLAQKWSTTLLGNVSSVDLLKLLHFTIDNTDAHLMYTSQFIHCLQVYRAVKNAAAHDPRFEQDAQYRDDMLVGALVHDLGKSLSLFGEADGNVDCMNRVTAYEVDPADQVAVAAYGAKASGLDAVQFQYNHDRFGHDKLLANVRLGLIQLPQRVLDICKFHSLRELASVRDEAEKVYVRHASPSTRTRLQARLKGLVTLVDGDVVSPQEATAFREHVASDGDVSRAAFVLHFAEYDLHSKNRTEEIPRDVDFGEVRELLRRYMGQGAHPLHHELTISCTAPSKPAEPPPKASASAAAVAPPAKPGAQPKHATYKPPPTQKQAAERAKADKAAAANAAGKPPPKPPPKQPSQQPIVPEEEIVENPYGKVGRAAGFSMNKFSTHALYAEEHRAYETIAPLLTPLLEAERAAARAEAEAAIASLPPPPTDEELEAMYEAPQQHKKYDYFDKFDKFGRPISPRSLAPPSAYA</sequence>
<feature type="region of interest" description="Disordered" evidence="10">
    <location>
        <begin position="326"/>
        <end position="401"/>
    </location>
</feature>
<dbReference type="Proteomes" id="UP000037460">
    <property type="component" value="Unassembled WGS sequence"/>
</dbReference>
<keyword evidence="5" id="KW-0963">Cytoplasm</keyword>
<dbReference type="GO" id="GO:0005737">
    <property type="term" value="C:cytoplasm"/>
    <property type="evidence" value="ECO:0007669"/>
    <property type="project" value="UniProtKB-SubCell"/>
</dbReference>
<dbReference type="OrthoDB" id="5151075at2759"/>
<gene>
    <name evidence="11" type="ORF">Ctob_016053</name>
</gene>
<evidence type="ECO:0000256" key="4">
    <source>
        <dbReference type="ARBA" id="ARBA00011919"/>
    </source>
</evidence>
<comment type="caution">
    <text evidence="11">The sequence shown here is derived from an EMBL/GenBank/DDBJ whole genome shotgun (WGS) entry which is preliminary data.</text>
</comment>
<evidence type="ECO:0000313" key="11">
    <source>
        <dbReference type="EMBL" id="KOO33638.1"/>
    </source>
</evidence>
<name>A0A0M0K5H8_9EUKA</name>
<comment type="pathway">
    <text evidence="2">Polyol metabolism; myo-inositol degradation into D-glucuronate; D-glucuronate from myo-inositol: step 1/1.</text>
</comment>
<keyword evidence="6 9" id="KW-0479">Metal-binding</keyword>
<proteinExistence type="inferred from homology"/>
<dbReference type="InterPro" id="IPR007828">
    <property type="entry name" value="Inositol_oxygenase"/>
</dbReference>
<feature type="binding site" evidence="9">
    <location>
        <position position="125"/>
    </location>
    <ligand>
        <name>Fe cation</name>
        <dbReference type="ChEBI" id="CHEBI:24875"/>
        <label>1</label>
    </ligand>
</feature>
<dbReference type="UniPathway" id="UPA00111">
    <property type="reaction ID" value="UER00527"/>
</dbReference>
<dbReference type="GO" id="GO:0019310">
    <property type="term" value="P:inositol catabolic process"/>
    <property type="evidence" value="ECO:0007669"/>
    <property type="project" value="InterPro"/>
</dbReference>
<comment type="subcellular location">
    <subcellularLocation>
        <location evidence="1">Cytoplasm</location>
    </subcellularLocation>
</comment>
<evidence type="ECO:0000256" key="1">
    <source>
        <dbReference type="ARBA" id="ARBA00004496"/>
    </source>
</evidence>
<evidence type="ECO:0000256" key="7">
    <source>
        <dbReference type="ARBA" id="ARBA00023002"/>
    </source>
</evidence>
<dbReference type="GO" id="GO:0005506">
    <property type="term" value="F:iron ion binding"/>
    <property type="evidence" value="ECO:0007669"/>
    <property type="project" value="InterPro"/>
</dbReference>
<protein>
    <recommendedName>
        <fullName evidence="4">inositol oxygenase</fullName>
        <ecNumber evidence="4">1.13.99.1</ecNumber>
    </recommendedName>
</protein>
<keyword evidence="12" id="KW-1185">Reference proteome</keyword>
<keyword evidence="8 9" id="KW-0408">Iron</keyword>
<feature type="binding site" evidence="9">
    <location>
        <position position="126"/>
    </location>
    <ligand>
        <name>Fe cation</name>
        <dbReference type="ChEBI" id="CHEBI:24875"/>
        <label>1</label>
    </ligand>
</feature>
<organism evidence="11 12">
    <name type="scientific">Chrysochromulina tobinii</name>
    <dbReference type="NCBI Taxonomy" id="1460289"/>
    <lineage>
        <taxon>Eukaryota</taxon>
        <taxon>Haptista</taxon>
        <taxon>Haptophyta</taxon>
        <taxon>Prymnesiophyceae</taxon>
        <taxon>Prymnesiales</taxon>
        <taxon>Chrysochromulinaceae</taxon>
        <taxon>Chrysochromulina</taxon>
    </lineage>
</organism>
<evidence type="ECO:0000256" key="6">
    <source>
        <dbReference type="ARBA" id="ARBA00022723"/>
    </source>
</evidence>
<comment type="cofactor">
    <cofactor evidence="9">
        <name>Fe cation</name>
        <dbReference type="ChEBI" id="CHEBI:24875"/>
    </cofactor>
    <text evidence="9">Binds 2 iron ions per subunit.</text>
</comment>